<gene>
    <name evidence="1" type="ORF">B0I32_1755</name>
</gene>
<comment type="caution">
    <text evidence="1">The sequence shown here is derived from an EMBL/GenBank/DDBJ whole genome shotgun (WGS) entry which is preliminary data.</text>
</comment>
<dbReference type="AlphaFoldDB" id="A0A2T0LGU8"/>
<reference evidence="1 2" key="1">
    <citation type="submission" date="2018-03" db="EMBL/GenBank/DDBJ databases">
        <title>Genomic Encyclopedia of Type Strains, Phase III (KMG-III): the genomes of soil and plant-associated and newly described type strains.</title>
        <authorList>
            <person name="Whitman W."/>
        </authorList>
    </citation>
    <scope>NUCLEOTIDE SEQUENCE [LARGE SCALE GENOMIC DNA]</scope>
    <source>
        <strain evidence="1 2">CGMCC 4.7104</strain>
    </source>
</reference>
<evidence type="ECO:0000313" key="2">
    <source>
        <dbReference type="Proteomes" id="UP000238312"/>
    </source>
</evidence>
<dbReference type="Proteomes" id="UP000238312">
    <property type="component" value="Unassembled WGS sequence"/>
</dbReference>
<name>A0A2T0LGU8_9ACTN</name>
<accession>A0A2T0LGU8</accession>
<dbReference type="EMBL" id="PVNG01000075">
    <property type="protein sequence ID" value="PRX41535.1"/>
    <property type="molecule type" value="Genomic_DNA"/>
</dbReference>
<keyword evidence="2" id="KW-1185">Reference proteome</keyword>
<organism evidence="1 2">
    <name type="scientific">Nonomuraea fuscirosea</name>
    <dbReference type="NCBI Taxonomy" id="1291556"/>
    <lineage>
        <taxon>Bacteria</taxon>
        <taxon>Bacillati</taxon>
        <taxon>Actinomycetota</taxon>
        <taxon>Actinomycetes</taxon>
        <taxon>Streptosporangiales</taxon>
        <taxon>Streptosporangiaceae</taxon>
        <taxon>Nonomuraea</taxon>
    </lineage>
</organism>
<evidence type="ECO:0000313" key="1">
    <source>
        <dbReference type="EMBL" id="PRX41535.1"/>
    </source>
</evidence>
<protein>
    <submittedName>
        <fullName evidence="1">Uncharacterized protein</fullName>
    </submittedName>
</protein>
<sequence length="119" mass="13029">MSHDPAGMFPFTRQDAKRIYADWLAWTQSPDPQGGGPSVRAMNVGGCILICDQGHDGYTALVTTGELLGTVWDFWAESGHWRPAGPAYRDSPHDLGPFPTFSAWYHPPQTGTPGIPRMS</sequence>
<proteinExistence type="predicted"/>